<protein>
    <recommendedName>
        <fullName evidence="3">Transposase</fullName>
    </recommendedName>
</protein>
<gene>
    <name evidence="1" type="ORF">AAD027_03925</name>
</gene>
<evidence type="ECO:0000313" key="2">
    <source>
        <dbReference type="Proteomes" id="UP001459204"/>
    </source>
</evidence>
<organism evidence="1 2">
    <name type="scientific">Pseudoxanthomonas putridarboris</name>
    <dbReference type="NCBI Taxonomy" id="752605"/>
    <lineage>
        <taxon>Bacteria</taxon>
        <taxon>Pseudomonadati</taxon>
        <taxon>Pseudomonadota</taxon>
        <taxon>Gammaproteobacteria</taxon>
        <taxon>Lysobacterales</taxon>
        <taxon>Lysobacteraceae</taxon>
        <taxon>Pseudoxanthomonas</taxon>
    </lineage>
</organism>
<sequence length="85" mass="9830">MNRLRRAGGFFCSTMTPARYFAGQRSRRWRGLLDEALTEEDLSAIREYLQQQRTRGRDGFRAVVEAETRCFAGVRPAHRPSRPGK</sequence>
<name>A0ABU9IZB7_9GAMM</name>
<evidence type="ECO:0008006" key="3">
    <source>
        <dbReference type="Google" id="ProtNLM"/>
    </source>
</evidence>
<accession>A0ABU9IZB7</accession>
<dbReference type="RefSeq" id="WP_341724692.1">
    <property type="nucleotide sequence ID" value="NZ_JBBWWT010000001.1"/>
</dbReference>
<dbReference type="Proteomes" id="UP001459204">
    <property type="component" value="Unassembled WGS sequence"/>
</dbReference>
<reference evidence="1 2" key="1">
    <citation type="submission" date="2024-04" db="EMBL/GenBank/DDBJ databases">
        <title>Draft genome sequence of Pseudoxanthomonas putridarboris WD12.</title>
        <authorList>
            <person name="Oh J."/>
        </authorList>
    </citation>
    <scope>NUCLEOTIDE SEQUENCE [LARGE SCALE GENOMIC DNA]</scope>
    <source>
        <strain evidence="1 2">WD12</strain>
    </source>
</reference>
<dbReference type="EMBL" id="JBBWWT010000001">
    <property type="protein sequence ID" value="MEL1263521.1"/>
    <property type="molecule type" value="Genomic_DNA"/>
</dbReference>
<proteinExistence type="predicted"/>
<keyword evidence="2" id="KW-1185">Reference proteome</keyword>
<evidence type="ECO:0000313" key="1">
    <source>
        <dbReference type="EMBL" id="MEL1263521.1"/>
    </source>
</evidence>
<comment type="caution">
    <text evidence="1">The sequence shown here is derived from an EMBL/GenBank/DDBJ whole genome shotgun (WGS) entry which is preliminary data.</text>
</comment>